<dbReference type="EMBL" id="CAAALY010244536">
    <property type="protein sequence ID" value="VEL32707.1"/>
    <property type="molecule type" value="Genomic_DNA"/>
</dbReference>
<keyword evidence="2" id="KW-0732">Signal</keyword>
<dbReference type="AlphaFoldDB" id="A0A448XB40"/>
<protein>
    <submittedName>
        <fullName evidence="3">Uncharacterized protein</fullName>
    </submittedName>
</protein>
<evidence type="ECO:0000313" key="3">
    <source>
        <dbReference type="EMBL" id="VEL32707.1"/>
    </source>
</evidence>
<feature type="signal peptide" evidence="2">
    <location>
        <begin position="1"/>
        <end position="17"/>
    </location>
</feature>
<comment type="caution">
    <text evidence="3">The sequence shown here is derived from an EMBL/GenBank/DDBJ whole genome shotgun (WGS) entry which is preliminary data.</text>
</comment>
<evidence type="ECO:0000256" key="1">
    <source>
        <dbReference type="SAM" id="MobiDB-lite"/>
    </source>
</evidence>
<gene>
    <name evidence="3" type="ORF">PXEA_LOCUS26147</name>
</gene>
<name>A0A448XB40_9PLAT</name>
<reference evidence="3" key="1">
    <citation type="submission" date="2018-11" db="EMBL/GenBank/DDBJ databases">
        <authorList>
            <consortium name="Pathogen Informatics"/>
        </authorList>
    </citation>
    <scope>NUCLEOTIDE SEQUENCE</scope>
</reference>
<proteinExistence type="predicted"/>
<feature type="chain" id="PRO_5019379990" evidence="2">
    <location>
        <begin position="18"/>
        <end position="165"/>
    </location>
</feature>
<keyword evidence="4" id="KW-1185">Reference proteome</keyword>
<evidence type="ECO:0000256" key="2">
    <source>
        <dbReference type="SAM" id="SignalP"/>
    </source>
</evidence>
<sequence>MATLWCAGAVFLPTTLASLLRRERGERPERVDSLSGASPSIPGCGTGPVYNWRVCGAEKSGPICLASLQPSSTGSETDGGNRVERFQGPGNPVWRVEVGPTCPPGVRVRTPPSSGTGPLLTSGHRTVAVPERASPLSAALPTVQTQRNPSVQMCVRNGGVVYARA</sequence>
<accession>A0A448XB40</accession>
<evidence type="ECO:0000313" key="4">
    <source>
        <dbReference type="Proteomes" id="UP000784294"/>
    </source>
</evidence>
<organism evidence="3 4">
    <name type="scientific">Protopolystoma xenopodis</name>
    <dbReference type="NCBI Taxonomy" id="117903"/>
    <lineage>
        <taxon>Eukaryota</taxon>
        <taxon>Metazoa</taxon>
        <taxon>Spiralia</taxon>
        <taxon>Lophotrochozoa</taxon>
        <taxon>Platyhelminthes</taxon>
        <taxon>Monogenea</taxon>
        <taxon>Polyopisthocotylea</taxon>
        <taxon>Polystomatidea</taxon>
        <taxon>Polystomatidae</taxon>
        <taxon>Protopolystoma</taxon>
    </lineage>
</organism>
<dbReference type="Proteomes" id="UP000784294">
    <property type="component" value="Unassembled WGS sequence"/>
</dbReference>
<feature type="region of interest" description="Disordered" evidence="1">
    <location>
        <begin position="101"/>
        <end position="122"/>
    </location>
</feature>